<evidence type="ECO:0000313" key="8">
    <source>
        <dbReference type="EMBL" id="QSZ26954.1"/>
    </source>
</evidence>
<dbReference type="Proteomes" id="UP000671913">
    <property type="component" value="Chromosome"/>
</dbReference>
<dbReference type="EMBL" id="CP060096">
    <property type="protein sequence ID" value="QSZ26954.1"/>
    <property type="molecule type" value="Genomic_DNA"/>
</dbReference>
<dbReference type="SMART" id="SM00382">
    <property type="entry name" value="AAA"/>
    <property type="match status" value="1"/>
</dbReference>
<gene>
    <name evidence="8" type="ORF">ACETAC_08775</name>
</gene>
<comment type="subcellular location">
    <subcellularLocation>
        <location evidence="1">Cell membrane</location>
        <topology evidence="1">Peripheral membrane protein</topology>
    </subcellularLocation>
</comment>
<dbReference type="GO" id="GO:0005524">
    <property type="term" value="F:ATP binding"/>
    <property type="evidence" value="ECO:0007669"/>
    <property type="project" value="UniProtKB-KW"/>
</dbReference>
<keyword evidence="5 8" id="KW-0067">ATP-binding</keyword>
<sequence>MLKLNNICKVFNKNTVNENKVFENLDLEIKDGDFITLVGSNGAGKSTLLNLIAGVFPVESGTIIVDNTDVTLFPEYKRACFIGRVFQNPLLGTAPSMTIEENLSLAYSKSQGMKLKMGINKKNRELFKNRLSELGLGLENRLKTKVGLLSGGQRQALTLLMATLVKPKLLLLDEHTAALDPRTASIINNITNKIIENNNLTTIMVTHNLEHALIFGNRLIMMHQGKIILDIREEKHGMTVQKLLNMFNKVNGSEFVDDRVMLA</sequence>
<dbReference type="AlphaFoldDB" id="A0A975AV17"/>
<dbReference type="SUPFAM" id="SSF52540">
    <property type="entry name" value="P-loop containing nucleoside triphosphate hydrolases"/>
    <property type="match status" value="1"/>
</dbReference>
<dbReference type="PROSITE" id="PS50893">
    <property type="entry name" value="ABC_TRANSPORTER_2"/>
    <property type="match status" value="1"/>
</dbReference>
<evidence type="ECO:0000256" key="6">
    <source>
        <dbReference type="ARBA" id="ARBA00023136"/>
    </source>
</evidence>
<dbReference type="InterPro" id="IPR050166">
    <property type="entry name" value="ABC_transporter_ATP-bind"/>
</dbReference>
<dbReference type="InterPro" id="IPR003593">
    <property type="entry name" value="AAA+_ATPase"/>
</dbReference>
<reference evidence="8" key="1">
    <citation type="submission" date="2020-08" db="EMBL/GenBank/DDBJ databases">
        <title>Genomic insights into the carbon and energy metabolism of the first obligate autotrophic acetogenic bacterium Aceticella autotrophica gen. nov., sp. nov.</title>
        <authorList>
            <person name="Toshchakov S.V."/>
            <person name="Elcheninov A.G."/>
            <person name="Kublanov I.V."/>
            <person name="Frolov E.N."/>
            <person name="Lebedinsky A.V."/>
        </authorList>
    </citation>
    <scope>NUCLEOTIDE SEQUENCE</scope>
    <source>
        <strain evidence="8">3443-3Ac</strain>
    </source>
</reference>
<keyword evidence="6" id="KW-0472">Membrane</keyword>
<dbReference type="InterPro" id="IPR003439">
    <property type="entry name" value="ABC_transporter-like_ATP-bd"/>
</dbReference>
<dbReference type="Pfam" id="PF00005">
    <property type="entry name" value="ABC_tran"/>
    <property type="match status" value="1"/>
</dbReference>
<name>A0A975AV17_9THEO</name>
<dbReference type="GO" id="GO:0005886">
    <property type="term" value="C:plasma membrane"/>
    <property type="evidence" value="ECO:0007669"/>
    <property type="project" value="UniProtKB-SubCell"/>
</dbReference>
<keyword evidence="4" id="KW-0547">Nucleotide-binding</keyword>
<evidence type="ECO:0000256" key="1">
    <source>
        <dbReference type="ARBA" id="ARBA00004202"/>
    </source>
</evidence>
<dbReference type="InterPro" id="IPR027417">
    <property type="entry name" value="P-loop_NTPase"/>
</dbReference>
<protein>
    <submittedName>
        <fullName evidence="8">ATP-binding cassette domain-containing protein</fullName>
    </submittedName>
</protein>
<organism evidence="8 9">
    <name type="scientific">Aceticella autotrophica</name>
    <dbReference type="NCBI Taxonomy" id="2755338"/>
    <lineage>
        <taxon>Bacteria</taxon>
        <taxon>Bacillati</taxon>
        <taxon>Bacillota</taxon>
        <taxon>Clostridia</taxon>
        <taxon>Thermoanaerobacterales</taxon>
        <taxon>Thermoanaerobacteraceae</taxon>
        <taxon>Aceticella</taxon>
    </lineage>
</organism>
<proteinExistence type="predicted"/>
<evidence type="ECO:0000256" key="3">
    <source>
        <dbReference type="ARBA" id="ARBA00022475"/>
    </source>
</evidence>
<evidence type="ECO:0000256" key="2">
    <source>
        <dbReference type="ARBA" id="ARBA00022448"/>
    </source>
</evidence>
<dbReference type="PANTHER" id="PTHR42788">
    <property type="entry name" value="TAURINE IMPORT ATP-BINDING PROTEIN-RELATED"/>
    <property type="match status" value="1"/>
</dbReference>
<keyword evidence="2" id="KW-0813">Transport</keyword>
<evidence type="ECO:0000259" key="7">
    <source>
        <dbReference type="PROSITE" id="PS50893"/>
    </source>
</evidence>
<dbReference type="GO" id="GO:0016887">
    <property type="term" value="F:ATP hydrolysis activity"/>
    <property type="evidence" value="ECO:0007669"/>
    <property type="project" value="InterPro"/>
</dbReference>
<feature type="domain" description="ABC transporter" evidence="7">
    <location>
        <begin position="2"/>
        <end position="249"/>
    </location>
</feature>
<evidence type="ECO:0000256" key="4">
    <source>
        <dbReference type="ARBA" id="ARBA00022741"/>
    </source>
</evidence>
<evidence type="ECO:0000256" key="5">
    <source>
        <dbReference type="ARBA" id="ARBA00022840"/>
    </source>
</evidence>
<keyword evidence="9" id="KW-1185">Reference proteome</keyword>
<dbReference type="KEGG" id="aaut:ACETAC_08775"/>
<dbReference type="Gene3D" id="3.40.50.300">
    <property type="entry name" value="P-loop containing nucleotide triphosphate hydrolases"/>
    <property type="match status" value="1"/>
</dbReference>
<dbReference type="RefSeq" id="WP_284679644.1">
    <property type="nucleotide sequence ID" value="NZ_CP060096.1"/>
</dbReference>
<dbReference type="InterPro" id="IPR017871">
    <property type="entry name" value="ABC_transporter-like_CS"/>
</dbReference>
<accession>A0A975AV17</accession>
<keyword evidence="3" id="KW-1003">Cell membrane</keyword>
<dbReference type="PANTHER" id="PTHR42788:SF7">
    <property type="entry name" value="NITRATE ABC TRANSPORTER ATP-BINDING PROTEIN"/>
    <property type="match status" value="1"/>
</dbReference>
<dbReference type="PROSITE" id="PS00211">
    <property type="entry name" value="ABC_TRANSPORTER_1"/>
    <property type="match status" value="1"/>
</dbReference>
<evidence type="ECO:0000313" key="9">
    <source>
        <dbReference type="Proteomes" id="UP000671913"/>
    </source>
</evidence>